<keyword evidence="1 4" id="KW-0489">Methyltransferase</keyword>
<dbReference type="Gene3D" id="3.40.50.150">
    <property type="entry name" value="Vaccinia Virus protein VP39"/>
    <property type="match status" value="1"/>
</dbReference>
<feature type="domain" description="Methyltransferase" evidence="3">
    <location>
        <begin position="41"/>
        <end position="137"/>
    </location>
</feature>
<dbReference type="RefSeq" id="WP_109968896.1">
    <property type="nucleotide sequence ID" value="NZ_CP176093.1"/>
</dbReference>
<gene>
    <name evidence="4" type="ORF">DK846_10440</name>
</gene>
<dbReference type="InterPro" id="IPR029063">
    <property type="entry name" value="SAM-dependent_MTases_sf"/>
</dbReference>
<dbReference type="EMBL" id="QGMY01000008">
    <property type="protein sequence ID" value="PWR71278.1"/>
    <property type="molecule type" value="Genomic_DNA"/>
</dbReference>
<name>A0A2V2N439_9EURY</name>
<evidence type="ECO:0000313" key="5">
    <source>
        <dbReference type="Proteomes" id="UP000245657"/>
    </source>
</evidence>
<dbReference type="Proteomes" id="UP000245657">
    <property type="component" value="Unassembled WGS sequence"/>
</dbReference>
<dbReference type="GO" id="GO:0032259">
    <property type="term" value="P:methylation"/>
    <property type="evidence" value="ECO:0007669"/>
    <property type="project" value="UniProtKB-KW"/>
</dbReference>
<dbReference type="GO" id="GO:0008168">
    <property type="term" value="F:methyltransferase activity"/>
    <property type="evidence" value="ECO:0007669"/>
    <property type="project" value="UniProtKB-KW"/>
</dbReference>
<comment type="caution">
    <text evidence="4">The sequence shown here is derived from an EMBL/GenBank/DDBJ whole genome shotgun (WGS) entry which is preliminary data.</text>
</comment>
<dbReference type="GeneID" id="97547101"/>
<reference evidence="4 5" key="1">
    <citation type="submission" date="2018-05" db="EMBL/GenBank/DDBJ databases">
        <title>Draft genome of Methanospirillum lacunae Ki8-1.</title>
        <authorList>
            <person name="Dueholm M.S."/>
            <person name="Nielsen P.H."/>
            <person name="Bakmann L.F."/>
            <person name="Otzen D.E."/>
        </authorList>
    </citation>
    <scope>NUCLEOTIDE SEQUENCE [LARGE SCALE GENOMIC DNA]</scope>
    <source>
        <strain evidence="4 5">Ki8-1</strain>
    </source>
</reference>
<dbReference type="PANTHER" id="PTHR44942">
    <property type="entry name" value="METHYLTRANSF_11 DOMAIN-CONTAINING PROTEIN"/>
    <property type="match status" value="1"/>
</dbReference>
<accession>A0A2V2N439</accession>
<keyword evidence="2 4" id="KW-0808">Transferase</keyword>
<organism evidence="4 5">
    <name type="scientific">Methanospirillum lacunae</name>
    <dbReference type="NCBI Taxonomy" id="668570"/>
    <lineage>
        <taxon>Archaea</taxon>
        <taxon>Methanobacteriati</taxon>
        <taxon>Methanobacteriota</taxon>
        <taxon>Stenosarchaea group</taxon>
        <taxon>Methanomicrobia</taxon>
        <taxon>Methanomicrobiales</taxon>
        <taxon>Methanospirillaceae</taxon>
        <taxon>Methanospirillum</taxon>
    </lineage>
</organism>
<dbReference type="SUPFAM" id="SSF53335">
    <property type="entry name" value="S-adenosyl-L-methionine-dependent methyltransferases"/>
    <property type="match status" value="1"/>
</dbReference>
<dbReference type="CDD" id="cd02440">
    <property type="entry name" value="AdoMet_MTases"/>
    <property type="match status" value="1"/>
</dbReference>
<sequence>MSEINWETKESAEWYNQNCTHQFRKGEVLIDMLHIQEGDTILDLGCGTGQQALNVTDKIGSSGRLICVDPSSERIEIAKSKFEKRSENIRFFVGQAEDLSYISDNSINHAYFCSSFHWVDDKQKALQEVMRVLKPGGTLGMTTPDKDIPGGMRPILDAVLKKYGISDVQNTRRLLKKVTSEELQVLLHNAGFKDITIDQIVIPKEENTPGDFMNRFAKGGRLERILKDVPDDVKEDVKQDILKELQSNEKMQLNHEHHVSLFTIAAKPQK</sequence>
<dbReference type="AlphaFoldDB" id="A0A2V2N439"/>
<protein>
    <submittedName>
        <fullName evidence="4">2-heptaprenyl-1,4-naphthoquinone methyltransferase</fullName>
    </submittedName>
</protein>
<proteinExistence type="predicted"/>
<evidence type="ECO:0000313" key="4">
    <source>
        <dbReference type="EMBL" id="PWR71278.1"/>
    </source>
</evidence>
<evidence type="ECO:0000259" key="3">
    <source>
        <dbReference type="Pfam" id="PF13649"/>
    </source>
</evidence>
<dbReference type="InterPro" id="IPR051052">
    <property type="entry name" value="Diverse_substrate_MTase"/>
</dbReference>
<dbReference type="PANTHER" id="PTHR44942:SF4">
    <property type="entry name" value="METHYLTRANSFERASE TYPE 11 DOMAIN-CONTAINING PROTEIN"/>
    <property type="match status" value="1"/>
</dbReference>
<dbReference type="Pfam" id="PF13649">
    <property type="entry name" value="Methyltransf_25"/>
    <property type="match status" value="1"/>
</dbReference>
<evidence type="ECO:0000256" key="1">
    <source>
        <dbReference type="ARBA" id="ARBA00022603"/>
    </source>
</evidence>
<dbReference type="OrthoDB" id="1018at2157"/>
<keyword evidence="5" id="KW-1185">Reference proteome</keyword>
<evidence type="ECO:0000256" key="2">
    <source>
        <dbReference type="ARBA" id="ARBA00022679"/>
    </source>
</evidence>
<dbReference type="InterPro" id="IPR041698">
    <property type="entry name" value="Methyltransf_25"/>
</dbReference>